<dbReference type="GO" id="GO:0000155">
    <property type="term" value="F:phosphorelay sensor kinase activity"/>
    <property type="evidence" value="ECO:0007669"/>
    <property type="project" value="InterPro"/>
</dbReference>
<feature type="transmembrane region" description="Helical" evidence="7">
    <location>
        <begin position="208"/>
        <end position="226"/>
    </location>
</feature>
<proteinExistence type="predicted"/>
<comment type="catalytic activity">
    <reaction evidence="1">
        <text>ATP + protein L-histidine = ADP + protein N-phospho-L-histidine.</text>
        <dbReference type="EC" id="2.7.13.3"/>
    </reaction>
</comment>
<dbReference type="SMART" id="SM00387">
    <property type="entry name" value="HATPase_c"/>
    <property type="match status" value="1"/>
</dbReference>
<evidence type="ECO:0000313" key="10">
    <source>
        <dbReference type="EMBL" id="SNR24329.1"/>
    </source>
</evidence>
<name>A0A238USK9_HALVU</name>
<dbReference type="PANTHER" id="PTHR43711:SF1">
    <property type="entry name" value="HISTIDINE KINASE 1"/>
    <property type="match status" value="1"/>
</dbReference>
<evidence type="ECO:0000259" key="9">
    <source>
        <dbReference type="PROSITE" id="PS50113"/>
    </source>
</evidence>
<dbReference type="Gene3D" id="1.10.287.130">
    <property type="match status" value="1"/>
</dbReference>
<evidence type="ECO:0000256" key="2">
    <source>
        <dbReference type="ARBA" id="ARBA00012438"/>
    </source>
</evidence>
<dbReference type="InterPro" id="IPR005467">
    <property type="entry name" value="His_kinase_dom"/>
</dbReference>
<dbReference type="PRINTS" id="PR00344">
    <property type="entry name" value="BCTRLSENSOR"/>
</dbReference>
<feature type="domain" description="PAC" evidence="9">
    <location>
        <begin position="297"/>
        <end position="347"/>
    </location>
</feature>
<dbReference type="Pfam" id="PF00512">
    <property type="entry name" value="HisKA"/>
    <property type="match status" value="1"/>
</dbReference>
<feature type="transmembrane region" description="Helical" evidence="7">
    <location>
        <begin position="100"/>
        <end position="124"/>
    </location>
</feature>
<dbReference type="SUPFAM" id="SSF47384">
    <property type="entry name" value="Homodimeric domain of signal transducing histidine kinase"/>
    <property type="match status" value="1"/>
</dbReference>
<dbReference type="InterPro" id="IPR003661">
    <property type="entry name" value="HisK_dim/P_dom"/>
</dbReference>
<dbReference type="InterPro" id="IPR004358">
    <property type="entry name" value="Sig_transdc_His_kin-like_C"/>
</dbReference>
<dbReference type="SMART" id="SM00388">
    <property type="entry name" value="HisKA"/>
    <property type="match status" value="1"/>
</dbReference>
<dbReference type="EC" id="2.7.13.3" evidence="2"/>
<dbReference type="InterPro" id="IPR036097">
    <property type="entry name" value="HisK_dim/P_sf"/>
</dbReference>
<dbReference type="PROSITE" id="PS50109">
    <property type="entry name" value="HIS_KIN"/>
    <property type="match status" value="1"/>
</dbReference>
<organism evidence="10 11">
    <name type="scientific">Halorubrum vacuolatum</name>
    <name type="common">Natronobacterium vacuolatum</name>
    <dbReference type="NCBI Taxonomy" id="63740"/>
    <lineage>
        <taxon>Archaea</taxon>
        <taxon>Methanobacteriati</taxon>
        <taxon>Methanobacteriota</taxon>
        <taxon>Stenosarchaea group</taxon>
        <taxon>Halobacteria</taxon>
        <taxon>Halobacteriales</taxon>
        <taxon>Haloferacaceae</taxon>
        <taxon>Halorubrum</taxon>
    </lineage>
</organism>
<evidence type="ECO:0000256" key="6">
    <source>
        <dbReference type="ARBA" id="ARBA00023012"/>
    </source>
</evidence>
<dbReference type="InterPro" id="IPR000700">
    <property type="entry name" value="PAS-assoc_C"/>
</dbReference>
<evidence type="ECO:0000256" key="7">
    <source>
        <dbReference type="SAM" id="Phobius"/>
    </source>
</evidence>
<dbReference type="InterPro" id="IPR036890">
    <property type="entry name" value="HATPase_C_sf"/>
</dbReference>
<evidence type="ECO:0000256" key="3">
    <source>
        <dbReference type="ARBA" id="ARBA00022553"/>
    </source>
</evidence>
<feature type="transmembrane region" description="Helical" evidence="7">
    <location>
        <begin position="144"/>
        <end position="167"/>
    </location>
</feature>
<dbReference type="PROSITE" id="PS50113">
    <property type="entry name" value="PAC"/>
    <property type="match status" value="1"/>
</dbReference>
<feature type="transmembrane region" description="Helical" evidence="7">
    <location>
        <begin position="6"/>
        <end position="26"/>
    </location>
</feature>
<dbReference type="InterPro" id="IPR031621">
    <property type="entry name" value="HisKA_7TM"/>
</dbReference>
<sequence>MEHSLFIAYVAVHLLSVLFAGTFGYWAIARSEMRSRRWFGLLMAGVAVWALLATAGLLIVDYSTLVILQIASFGIGLMMPILWLLFTADYTHRPTRSNTVIRGFVVVYLLLLITALTTPFHGYYASFTLHREPLVHLEIISGPVRFVAIAYIFAGMVLGTYYLAGLLERGRSQITTSTLILAGSVLLGIVPFIASILGIGPVPTYDHTPFGISVFVLGVGYVAFRYDFYALDPIARDIVINDIADAILVFDDRLRLLDYNTAARSIVSDLDDGRLGTPLSQLHPDLAALIGETSDGQEMELTVPDVDGDRYYLVKTSEIMLRVEPIGTVVVLRDVTELRERERQLARQNERLNQFASVVSHDLRNPLNVAMGRTALAAEECDSEHLPDVSRALSRMETMIEDLLILAREGKSVGERERLDLEEVAIASWQHVETSEATITIADPATFLGDRSRVIQAFENLFRNAIEHGGDSVAVVVGITDDDRGVFVADTGPGIPEERREEVFESGFTTNREGTGFGLAIVKQICDAHGWDISVAEVDAGGTRFEITGIDSIER</sequence>
<keyword evidence="6" id="KW-0902">Two-component regulatory system</keyword>
<reference evidence="10 11" key="1">
    <citation type="submission" date="2017-06" db="EMBL/GenBank/DDBJ databases">
        <authorList>
            <person name="Kim H.J."/>
            <person name="Triplett B.A."/>
        </authorList>
    </citation>
    <scope>NUCLEOTIDE SEQUENCE [LARGE SCALE GENOMIC DNA]</scope>
    <source>
        <strain evidence="10 11">DSM 8800</strain>
    </source>
</reference>
<gene>
    <name evidence="10" type="ORF">SAMN06264855_101251</name>
</gene>
<keyword evidence="7" id="KW-1133">Transmembrane helix</keyword>
<evidence type="ECO:0000259" key="8">
    <source>
        <dbReference type="PROSITE" id="PS50109"/>
    </source>
</evidence>
<evidence type="ECO:0000256" key="1">
    <source>
        <dbReference type="ARBA" id="ARBA00000085"/>
    </source>
</evidence>
<dbReference type="SUPFAM" id="SSF55874">
    <property type="entry name" value="ATPase domain of HSP90 chaperone/DNA topoisomerase II/histidine kinase"/>
    <property type="match status" value="1"/>
</dbReference>
<dbReference type="Gene3D" id="3.30.450.20">
    <property type="entry name" value="PAS domain"/>
    <property type="match status" value="1"/>
</dbReference>
<keyword evidence="11" id="KW-1185">Reference proteome</keyword>
<feature type="transmembrane region" description="Helical" evidence="7">
    <location>
        <begin position="66"/>
        <end position="88"/>
    </location>
</feature>
<feature type="transmembrane region" description="Helical" evidence="7">
    <location>
        <begin position="179"/>
        <end position="202"/>
    </location>
</feature>
<accession>A0A238USK9</accession>
<dbReference type="InterPro" id="IPR003594">
    <property type="entry name" value="HATPase_dom"/>
</dbReference>
<keyword evidence="7" id="KW-0472">Membrane</keyword>
<dbReference type="Proteomes" id="UP000198397">
    <property type="component" value="Unassembled WGS sequence"/>
</dbReference>
<dbReference type="SUPFAM" id="SSF55785">
    <property type="entry name" value="PYP-like sensor domain (PAS domain)"/>
    <property type="match status" value="1"/>
</dbReference>
<feature type="transmembrane region" description="Helical" evidence="7">
    <location>
        <begin position="38"/>
        <end position="60"/>
    </location>
</feature>
<dbReference type="Pfam" id="PF16927">
    <property type="entry name" value="HisKA_7TM"/>
    <property type="match status" value="1"/>
</dbReference>
<dbReference type="Pfam" id="PF02518">
    <property type="entry name" value="HATPase_c"/>
    <property type="match status" value="1"/>
</dbReference>
<dbReference type="RefSeq" id="WP_089383231.1">
    <property type="nucleotide sequence ID" value="NZ_FZNQ01000001.1"/>
</dbReference>
<dbReference type="AlphaFoldDB" id="A0A238USK9"/>
<keyword evidence="3" id="KW-0597">Phosphoprotein</keyword>
<dbReference type="OrthoDB" id="8127at2157"/>
<dbReference type="EMBL" id="FZNQ01000001">
    <property type="protein sequence ID" value="SNR24329.1"/>
    <property type="molecule type" value="Genomic_DNA"/>
</dbReference>
<dbReference type="CDD" id="cd00075">
    <property type="entry name" value="HATPase"/>
    <property type="match status" value="1"/>
</dbReference>
<protein>
    <recommendedName>
        <fullName evidence="2">histidine kinase</fullName>
        <ecNumber evidence="2">2.7.13.3</ecNumber>
    </recommendedName>
</protein>
<dbReference type="Gene3D" id="3.30.565.10">
    <property type="entry name" value="Histidine kinase-like ATPase, C-terminal domain"/>
    <property type="match status" value="1"/>
</dbReference>
<keyword evidence="7" id="KW-0812">Transmembrane</keyword>
<evidence type="ECO:0000256" key="4">
    <source>
        <dbReference type="ARBA" id="ARBA00022679"/>
    </source>
</evidence>
<evidence type="ECO:0000313" key="11">
    <source>
        <dbReference type="Proteomes" id="UP000198397"/>
    </source>
</evidence>
<keyword evidence="5 10" id="KW-0418">Kinase</keyword>
<dbReference type="InterPro" id="IPR050736">
    <property type="entry name" value="Sensor_HK_Regulatory"/>
</dbReference>
<dbReference type="PANTHER" id="PTHR43711">
    <property type="entry name" value="TWO-COMPONENT HISTIDINE KINASE"/>
    <property type="match status" value="1"/>
</dbReference>
<evidence type="ECO:0000256" key="5">
    <source>
        <dbReference type="ARBA" id="ARBA00022777"/>
    </source>
</evidence>
<keyword evidence="4" id="KW-0808">Transferase</keyword>
<dbReference type="InterPro" id="IPR035965">
    <property type="entry name" value="PAS-like_dom_sf"/>
</dbReference>
<dbReference type="CDD" id="cd00082">
    <property type="entry name" value="HisKA"/>
    <property type="match status" value="1"/>
</dbReference>
<feature type="domain" description="Histidine kinase" evidence="8">
    <location>
        <begin position="358"/>
        <end position="548"/>
    </location>
</feature>